<gene>
    <name evidence="1" type="ORF">ACFFGV_18505</name>
</gene>
<dbReference type="InterPro" id="IPR018690">
    <property type="entry name" value="DUF2187"/>
</dbReference>
<reference evidence="1 2" key="1">
    <citation type="submission" date="2024-09" db="EMBL/GenBank/DDBJ databases">
        <authorList>
            <person name="Sun Q."/>
            <person name="Mori K."/>
        </authorList>
    </citation>
    <scope>NUCLEOTIDE SEQUENCE [LARGE SCALE GENOMIC DNA]</scope>
    <source>
        <strain evidence="1 2">NCAIM B.02529</strain>
    </source>
</reference>
<dbReference type="RefSeq" id="WP_377350996.1">
    <property type="nucleotide sequence ID" value="NZ_JBHLTP010000013.1"/>
</dbReference>
<keyword evidence="2" id="KW-1185">Reference proteome</keyword>
<proteinExistence type="predicted"/>
<dbReference type="Proteomes" id="UP001589836">
    <property type="component" value="Unassembled WGS sequence"/>
</dbReference>
<sequence>MAEDNMKESLMDAAFVKKQEEEKEKIKEENKAKVGDVISFKKDGKNVDGVVTSAKLENSVVVDMTIMDNFNELNMDYEKTVIGHGKYTIKERGSNHVDTTEDNQP</sequence>
<organism evidence="1 2">
    <name type="scientific">Pontibacillus salicampi</name>
    <dbReference type="NCBI Taxonomy" id="1449801"/>
    <lineage>
        <taxon>Bacteria</taxon>
        <taxon>Bacillati</taxon>
        <taxon>Bacillota</taxon>
        <taxon>Bacilli</taxon>
        <taxon>Bacillales</taxon>
        <taxon>Bacillaceae</taxon>
        <taxon>Pontibacillus</taxon>
    </lineage>
</organism>
<name>A0ABV6LT35_9BACI</name>
<evidence type="ECO:0000313" key="1">
    <source>
        <dbReference type="EMBL" id="MFC0525579.1"/>
    </source>
</evidence>
<comment type="caution">
    <text evidence="1">The sequence shown here is derived from an EMBL/GenBank/DDBJ whole genome shotgun (WGS) entry which is preliminary data.</text>
</comment>
<dbReference type="Pfam" id="PF09953">
    <property type="entry name" value="DUF2187"/>
    <property type="match status" value="1"/>
</dbReference>
<dbReference type="EMBL" id="JBHLTP010000013">
    <property type="protein sequence ID" value="MFC0525579.1"/>
    <property type="molecule type" value="Genomic_DNA"/>
</dbReference>
<evidence type="ECO:0000313" key="2">
    <source>
        <dbReference type="Proteomes" id="UP001589836"/>
    </source>
</evidence>
<accession>A0ABV6LT35</accession>
<protein>
    <submittedName>
        <fullName evidence="1">DUF2187 family protein</fullName>
    </submittedName>
</protein>